<reference evidence="4" key="1">
    <citation type="submission" date="2016-06" db="UniProtKB">
        <authorList>
            <consortium name="WormBaseParasite"/>
        </authorList>
    </citation>
    <scope>IDENTIFICATION</scope>
</reference>
<accession>A0A183SUI0</accession>
<dbReference type="STRING" id="70667.A0A183SUI0"/>
<keyword evidence="3" id="KW-1185">Reference proteome</keyword>
<feature type="domain" description="Reverse transcriptase" evidence="1">
    <location>
        <begin position="1"/>
        <end position="91"/>
    </location>
</feature>
<dbReference type="WBParaSite" id="SSLN_0000817701-mRNA-1">
    <property type="protein sequence ID" value="SSLN_0000817701-mRNA-1"/>
    <property type="gene ID" value="SSLN_0000817701"/>
</dbReference>
<sequence length="259" mass="29401">MPTPTRVSITTVYDLLLTDDCALNTVVEEYMQRSMNLFTAGCANFGLTINTAKTMVMHQQPPSAEYNVPRINVNGAQLKNVETFAYLGSTLSRNMGIDEEVAQRISKASQAFGRLQASVRNHHGIQLNIKMKMYNAVVLTTLRYGAETWTVYSNIARKLNHFHLICLHRILKLKEQGRIPDTEVLERTGILSIHALLRQVQLRWSGHLDPQLIWRVVLTYFRPCGPYLDGGLISNKPTLDILKEIQEINLVRRLIVGPF</sequence>
<dbReference type="AlphaFoldDB" id="A0A183SUI0"/>
<gene>
    <name evidence="2" type="ORF">SSLN_LOCUS7878</name>
</gene>
<evidence type="ECO:0000313" key="4">
    <source>
        <dbReference type="WBParaSite" id="SSLN_0000817701-mRNA-1"/>
    </source>
</evidence>
<protein>
    <submittedName>
        <fullName evidence="4">Reverse transcriptase domain-containing protein</fullName>
    </submittedName>
</protein>
<evidence type="ECO:0000313" key="3">
    <source>
        <dbReference type="Proteomes" id="UP000275846"/>
    </source>
</evidence>
<evidence type="ECO:0000313" key="2">
    <source>
        <dbReference type="EMBL" id="VDL94263.1"/>
    </source>
</evidence>
<dbReference type="PANTHER" id="PTHR47027">
    <property type="entry name" value="REVERSE TRANSCRIPTASE DOMAIN-CONTAINING PROTEIN"/>
    <property type="match status" value="1"/>
</dbReference>
<reference evidence="2 3" key="2">
    <citation type="submission" date="2018-11" db="EMBL/GenBank/DDBJ databases">
        <authorList>
            <consortium name="Pathogen Informatics"/>
        </authorList>
    </citation>
    <scope>NUCLEOTIDE SEQUENCE [LARGE SCALE GENOMIC DNA]</scope>
    <source>
        <strain evidence="2 3">NST_G2</strain>
    </source>
</reference>
<dbReference type="InterPro" id="IPR000477">
    <property type="entry name" value="RT_dom"/>
</dbReference>
<organism evidence="4">
    <name type="scientific">Schistocephalus solidus</name>
    <name type="common">Tapeworm</name>
    <dbReference type="NCBI Taxonomy" id="70667"/>
    <lineage>
        <taxon>Eukaryota</taxon>
        <taxon>Metazoa</taxon>
        <taxon>Spiralia</taxon>
        <taxon>Lophotrochozoa</taxon>
        <taxon>Platyhelminthes</taxon>
        <taxon>Cestoda</taxon>
        <taxon>Eucestoda</taxon>
        <taxon>Diphyllobothriidea</taxon>
        <taxon>Diphyllobothriidae</taxon>
        <taxon>Schistocephalus</taxon>
    </lineage>
</organism>
<dbReference type="Proteomes" id="UP000275846">
    <property type="component" value="Unassembled WGS sequence"/>
</dbReference>
<dbReference type="PANTHER" id="PTHR47027:SF26">
    <property type="entry name" value="REVERSE TRANSCRIPTASE DOMAIN-CONTAINING PROTEIN"/>
    <property type="match status" value="1"/>
</dbReference>
<dbReference type="OrthoDB" id="5869373at2759"/>
<proteinExistence type="predicted"/>
<name>A0A183SUI0_SCHSO</name>
<dbReference type="PROSITE" id="PS50878">
    <property type="entry name" value="RT_POL"/>
    <property type="match status" value="1"/>
</dbReference>
<dbReference type="EMBL" id="UYSU01034356">
    <property type="protein sequence ID" value="VDL94263.1"/>
    <property type="molecule type" value="Genomic_DNA"/>
</dbReference>
<evidence type="ECO:0000259" key="1">
    <source>
        <dbReference type="PROSITE" id="PS50878"/>
    </source>
</evidence>